<feature type="domain" description="Glycosyl hydrolase family 13 catalytic" evidence="2">
    <location>
        <begin position="59"/>
        <end position="443"/>
    </location>
</feature>
<sequence length="532" mass="58196">MKTELIKAGLPIAVLIGIIACSSSTDNAAVTSINADTAQATSYACYEGEEEACNLRVYQVMMESFVNGDDSINYDQGYGTSHHKGDLQGVIDSLDYIKSLNVNAIWMTPVFDSCEGAAGNVKLDATGYFACDYFNVDPNFGSNEKLKELIDTAHDKGLYVFLDGVFGHTNKAQLQTSPTGKLPELDAGDSGYPGQLVVYPNSDSEAFFTEVATYWISKYKIDGWRLDQAYQVPTETWTNIRQAVEAAAEKNRRDGNSWGTLGYMVGEVWNSAGYIADTAYGTNANPALKSAFDFPLRYGLVQALAVEESGASGNATKLNADWNRIENYPYHAMPNLMLGNHDLVRFADLIQRGHLDDSIKRHKAAFSFMTAYSGPITFYYGEEIADEVPDFADKVTVNCVAQGLCDDHVARTSGKIDGVVDGVILSSEQEDLKNWLASAMKVRSEHPALYNGSRTNLLTSSTLYADLKTYADEQIVYVLNTAESDATFNLDMGRLETTSKLVDLMTGEEINVSSDNTMISVPALTGRLLKAE</sequence>
<keyword evidence="3" id="KW-0326">Glycosidase</keyword>
<reference evidence="3 4" key="1">
    <citation type="submission" date="2018-05" db="EMBL/GenBank/DDBJ databases">
        <title>Vibrio limimaris sp. nov., isolated from marine sediment.</title>
        <authorList>
            <person name="Li C.-M."/>
        </authorList>
    </citation>
    <scope>NUCLEOTIDE SEQUENCE [LARGE SCALE GENOMIC DNA]</scope>
    <source>
        <strain evidence="3 4">E4404</strain>
    </source>
</reference>
<dbReference type="InterPro" id="IPR017853">
    <property type="entry name" value="GH"/>
</dbReference>
<accession>A0A2U3BAY2</accession>
<dbReference type="Proteomes" id="UP000245362">
    <property type="component" value="Unassembled WGS sequence"/>
</dbReference>
<dbReference type="SUPFAM" id="SSF51445">
    <property type="entry name" value="(Trans)glycosidases"/>
    <property type="match status" value="1"/>
</dbReference>
<evidence type="ECO:0000259" key="2">
    <source>
        <dbReference type="SMART" id="SM00642"/>
    </source>
</evidence>
<dbReference type="Gene3D" id="2.60.40.1180">
    <property type="entry name" value="Golgi alpha-mannosidase II"/>
    <property type="match status" value="1"/>
</dbReference>
<keyword evidence="4" id="KW-1185">Reference proteome</keyword>
<dbReference type="OrthoDB" id="9805159at2"/>
<dbReference type="Gene3D" id="3.20.20.80">
    <property type="entry name" value="Glycosidases"/>
    <property type="match status" value="2"/>
</dbReference>
<keyword evidence="1" id="KW-0732">Signal</keyword>
<dbReference type="SUPFAM" id="SSF51011">
    <property type="entry name" value="Glycosyl hydrolase domain"/>
    <property type="match status" value="1"/>
</dbReference>
<evidence type="ECO:0000313" key="4">
    <source>
        <dbReference type="Proteomes" id="UP000245362"/>
    </source>
</evidence>
<evidence type="ECO:0000313" key="3">
    <source>
        <dbReference type="EMBL" id="PWI33959.1"/>
    </source>
</evidence>
<dbReference type="PANTHER" id="PTHR10357:SF228">
    <property type="entry name" value="PUTATIVE-RELATED"/>
    <property type="match status" value="1"/>
</dbReference>
<feature type="signal peptide" evidence="1">
    <location>
        <begin position="1"/>
        <end position="28"/>
    </location>
</feature>
<dbReference type="GO" id="GO:0004556">
    <property type="term" value="F:alpha-amylase activity"/>
    <property type="evidence" value="ECO:0007669"/>
    <property type="project" value="TreeGrafter"/>
</dbReference>
<dbReference type="AlphaFoldDB" id="A0A2U3BAY2"/>
<dbReference type="PROSITE" id="PS51257">
    <property type="entry name" value="PROKAR_LIPOPROTEIN"/>
    <property type="match status" value="1"/>
</dbReference>
<comment type="caution">
    <text evidence="3">The sequence shown here is derived from an EMBL/GenBank/DDBJ whole genome shotgun (WGS) entry which is preliminary data.</text>
</comment>
<keyword evidence="3" id="KW-0378">Hydrolase</keyword>
<dbReference type="EMBL" id="QFWT01000003">
    <property type="protein sequence ID" value="PWI33959.1"/>
    <property type="molecule type" value="Genomic_DNA"/>
</dbReference>
<dbReference type="SMART" id="SM00642">
    <property type="entry name" value="Aamy"/>
    <property type="match status" value="1"/>
</dbReference>
<dbReference type="PANTHER" id="PTHR10357">
    <property type="entry name" value="ALPHA-AMYLASE FAMILY MEMBER"/>
    <property type="match status" value="1"/>
</dbReference>
<evidence type="ECO:0000256" key="1">
    <source>
        <dbReference type="SAM" id="SignalP"/>
    </source>
</evidence>
<dbReference type="GO" id="GO:0009313">
    <property type="term" value="P:oligosaccharide catabolic process"/>
    <property type="evidence" value="ECO:0007669"/>
    <property type="project" value="TreeGrafter"/>
</dbReference>
<name>A0A2U3BAY2_9VIBR</name>
<protein>
    <submittedName>
        <fullName evidence="3">Glycosidase</fullName>
    </submittedName>
</protein>
<dbReference type="Pfam" id="PF00128">
    <property type="entry name" value="Alpha-amylase"/>
    <property type="match status" value="2"/>
</dbReference>
<feature type="chain" id="PRO_5015588812" evidence="1">
    <location>
        <begin position="29"/>
        <end position="532"/>
    </location>
</feature>
<proteinExistence type="predicted"/>
<gene>
    <name evidence="3" type="ORF">DI392_07095</name>
</gene>
<dbReference type="InterPro" id="IPR006047">
    <property type="entry name" value="GH13_cat_dom"/>
</dbReference>
<organism evidence="3 4">
    <name type="scientific">Vibrio albus</name>
    <dbReference type="NCBI Taxonomy" id="2200953"/>
    <lineage>
        <taxon>Bacteria</taxon>
        <taxon>Pseudomonadati</taxon>
        <taxon>Pseudomonadota</taxon>
        <taxon>Gammaproteobacteria</taxon>
        <taxon>Vibrionales</taxon>
        <taxon>Vibrionaceae</taxon>
        <taxon>Vibrio</taxon>
    </lineage>
</organism>
<dbReference type="RefSeq" id="WP_109319211.1">
    <property type="nucleotide sequence ID" value="NZ_QFWT01000003.1"/>
</dbReference>
<dbReference type="InterPro" id="IPR013780">
    <property type="entry name" value="Glyco_hydro_b"/>
</dbReference>